<organism evidence="1">
    <name type="scientific">uncultured Truepera sp</name>
    <dbReference type="NCBI Taxonomy" id="543023"/>
    <lineage>
        <taxon>Bacteria</taxon>
        <taxon>Thermotogati</taxon>
        <taxon>Deinococcota</taxon>
        <taxon>Deinococci</taxon>
        <taxon>Trueperales</taxon>
        <taxon>Trueperaceae</taxon>
        <taxon>Truepera</taxon>
        <taxon>environmental samples</taxon>
    </lineage>
</organism>
<dbReference type="EMBL" id="CADCWP010000371">
    <property type="protein sequence ID" value="CAA9589039.1"/>
    <property type="molecule type" value="Genomic_DNA"/>
</dbReference>
<dbReference type="AlphaFoldDB" id="A0A6J4VU03"/>
<gene>
    <name evidence="1" type="ORF">AVDCRST_MAG86-4303</name>
</gene>
<sequence>MRYFALYQREFSVVPQPLTADSHVFVDYTTADDLEEVFAQFQGEVMTEERRCRVLFKFVRHTSMSVRDVVIDEAGSCFTVMPVGFKETNLSTPESRAELALHLLSLGLEGTPGWAGLFAHDAALLTAAIVDRLRNDAYGVGSNARRPYQFPPALEAAP</sequence>
<proteinExistence type="predicted"/>
<accession>A0A6J4VU03</accession>
<name>A0A6J4VU03_9DEIN</name>
<reference evidence="1" key="1">
    <citation type="submission" date="2020-02" db="EMBL/GenBank/DDBJ databases">
        <authorList>
            <person name="Meier V. D."/>
        </authorList>
    </citation>
    <scope>NUCLEOTIDE SEQUENCE</scope>
    <source>
        <strain evidence="1">AVDCRST_MAG86</strain>
    </source>
</reference>
<protein>
    <submittedName>
        <fullName evidence="1">Uncharacterized protein</fullName>
    </submittedName>
</protein>
<evidence type="ECO:0000313" key="1">
    <source>
        <dbReference type="EMBL" id="CAA9589039.1"/>
    </source>
</evidence>